<dbReference type="SMART" id="SM00837">
    <property type="entry name" value="DPBB_1"/>
    <property type="match status" value="1"/>
</dbReference>
<evidence type="ECO:0000259" key="2">
    <source>
        <dbReference type="PROSITE" id="PS50842"/>
    </source>
</evidence>
<dbReference type="GO" id="GO:0005576">
    <property type="term" value="C:extracellular region"/>
    <property type="evidence" value="ECO:0007669"/>
    <property type="project" value="InterPro"/>
</dbReference>
<keyword evidence="5" id="KW-1185">Reference proteome</keyword>
<feature type="chain" id="PRO_5012690613" evidence="1">
    <location>
        <begin position="20"/>
        <end position="231"/>
    </location>
</feature>
<evidence type="ECO:0000313" key="5">
    <source>
        <dbReference type="Proteomes" id="UP000195402"/>
    </source>
</evidence>
<dbReference type="InterPro" id="IPR036749">
    <property type="entry name" value="Expansin_CBD_sf"/>
</dbReference>
<feature type="signal peptide" evidence="1">
    <location>
        <begin position="1"/>
        <end position="19"/>
    </location>
</feature>
<protein>
    <submittedName>
        <fullName evidence="4">Expansin/pollen allergen</fullName>
    </submittedName>
</protein>
<feature type="domain" description="Expansin-like CBD" evidence="3">
    <location>
        <begin position="131"/>
        <end position="212"/>
    </location>
</feature>
<dbReference type="OrthoDB" id="1635727at2759"/>
<gene>
    <name evidence="4" type="ORF">BVC80_1823g97</name>
</gene>
<dbReference type="InterPro" id="IPR007117">
    <property type="entry name" value="Expansin_CBD"/>
</dbReference>
<dbReference type="STRING" id="56857.A0A200QZZ3"/>
<dbReference type="InterPro" id="IPR007118">
    <property type="entry name" value="Expan_Lol_pI"/>
</dbReference>
<evidence type="ECO:0000259" key="3">
    <source>
        <dbReference type="PROSITE" id="PS50843"/>
    </source>
</evidence>
<dbReference type="InterPro" id="IPR009009">
    <property type="entry name" value="RlpA-like_DPBB"/>
</dbReference>
<dbReference type="InParanoid" id="A0A200QZZ3"/>
<dbReference type="Pfam" id="PF03330">
    <property type="entry name" value="DPBB_1"/>
    <property type="match status" value="1"/>
</dbReference>
<organism evidence="4 5">
    <name type="scientific">Macleaya cordata</name>
    <name type="common">Five-seeded plume-poppy</name>
    <name type="synonym">Bocconia cordata</name>
    <dbReference type="NCBI Taxonomy" id="56857"/>
    <lineage>
        <taxon>Eukaryota</taxon>
        <taxon>Viridiplantae</taxon>
        <taxon>Streptophyta</taxon>
        <taxon>Embryophyta</taxon>
        <taxon>Tracheophyta</taxon>
        <taxon>Spermatophyta</taxon>
        <taxon>Magnoliopsida</taxon>
        <taxon>Ranunculales</taxon>
        <taxon>Papaveraceae</taxon>
        <taxon>Papaveroideae</taxon>
        <taxon>Macleaya</taxon>
    </lineage>
</organism>
<dbReference type="EMBL" id="MVGT01000727">
    <property type="protein sequence ID" value="OVA16035.1"/>
    <property type="molecule type" value="Genomic_DNA"/>
</dbReference>
<dbReference type="CDD" id="cd22276">
    <property type="entry name" value="DPBB_EXLA_N"/>
    <property type="match status" value="1"/>
</dbReference>
<dbReference type="PRINTS" id="PR01225">
    <property type="entry name" value="EXPANSNFAMLY"/>
</dbReference>
<reference evidence="4 5" key="1">
    <citation type="journal article" date="2017" name="Mol. Plant">
        <title>The Genome of Medicinal Plant Macleaya cordata Provides New Insights into Benzylisoquinoline Alkaloids Metabolism.</title>
        <authorList>
            <person name="Liu X."/>
            <person name="Liu Y."/>
            <person name="Huang P."/>
            <person name="Ma Y."/>
            <person name="Qing Z."/>
            <person name="Tang Q."/>
            <person name="Cao H."/>
            <person name="Cheng P."/>
            <person name="Zheng Y."/>
            <person name="Yuan Z."/>
            <person name="Zhou Y."/>
            <person name="Liu J."/>
            <person name="Tang Z."/>
            <person name="Zhuo Y."/>
            <person name="Zhang Y."/>
            <person name="Yu L."/>
            <person name="Huang J."/>
            <person name="Yang P."/>
            <person name="Peng Q."/>
            <person name="Zhang J."/>
            <person name="Jiang W."/>
            <person name="Zhang Z."/>
            <person name="Lin K."/>
            <person name="Ro D.K."/>
            <person name="Chen X."/>
            <person name="Xiong X."/>
            <person name="Shang Y."/>
            <person name="Huang S."/>
            <person name="Zeng J."/>
        </authorList>
    </citation>
    <scope>NUCLEOTIDE SEQUENCE [LARGE SCALE GENOMIC DNA]</scope>
    <source>
        <strain evidence="5">cv. BLH2017</strain>
        <tissue evidence="4">Root</tissue>
    </source>
</reference>
<dbReference type="PROSITE" id="PS50842">
    <property type="entry name" value="EXPANSIN_EG45"/>
    <property type="match status" value="1"/>
</dbReference>
<dbReference type="OMA" id="DFTENDQ"/>
<dbReference type="Proteomes" id="UP000195402">
    <property type="component" value="Unassembled WGS sequence"/>
</dbReference>
<dbReference type="SUPFAM" id="SSF50685">
    <property type="entry name" value="Barwin-like endoglucanases"/>
    <property type="match status" value="1"/>
</dbReference>
<dbReference type="SUPFAM" id="SSF49590">
    <property type="entry name" value="PHL pollen allergen"/>
    <property type="match status" value="1"/>
</dbReference>
<dbReference type="AlphaFoldDB" id="A0A200QZZ3"/>
<dbReference type="PANTHER" id="PTHR31692:SF4">
    <property type="entry name" value="EXPANSIN-LIKE A1-RELATED"/>
    <property type="match status" value="1"/>
</dbReference>
<dbReference type="InterPro" id="IPR036908">
    <property type="entry name" value="RlpA-like_sf"/>
</dbReference>
<comment type="caution">
    <text evidence="4">The sequence shown here is derived from an EMBL/GenBank/DDBJ whole genome shotgun (WGS) entry which is preliminary data.</text>
</comment>
<accession>A0A200QZZ3</accession>
<dbReference type="Gene3D" id="2.40.40.10">
    <property type="entry name" value="RlpA-like domain"/>
    <property type="match status" value="1"/>
</dbReference>
<name>A0A200QZZ3_MACCD</name>
<dbReference type="PANTHER" id="PTHR31692">
    <property type="entry name" value="EXPANSIN-B3"/>
    <property type="match status" value="1"/>
</dbReference>
<evidence type="ECO:0000313" key="4">
    <source>
        <dbReference type="EMBL" id="OVA16035.1"/>
    </source>
</evidence>
<evidence type="ECO:0000256" key="1">
    <source>
        <dbReference type="SAM" id="SignalP"/>
    </source>
</evidence>
<dbReference type="InterPro" id="IPR007112">
    <property type="entry name" value="Expansin/allergen_DPBB_dom"/>
</dbReference>
<sequence>MAIFVVSLLFFFLISFASSATSSCDERCLHQSKAAFFRSNVPLSSGACGYGPLAPGFNGGYLAAGVSTLFRNGVGCGACFHVKCKNPRLCRGSGTNVIVTDIHKSNETDFVLSSRAFISMAAKGMAKELLGQGIVDVEYKRTPCQYKSQNLSFGSSSTSLMKRNFGAVWDLSPIPEGPLLFRLVVIGGYDRRMVTTEKPLPADWKAGEIYDLGVQINDVIAQDGCSPCTDA</sequence>
<feature type="domain" description="Expansin-like EG45" evidence="2">
    <location>
        <begin position="45"/>
        <end position="149"/>
    </location>
</feature>
<proteinExistence type="predicted"/>
<dbReference type="PROSITE" id="PS50843">
    <property type="entry name" value="EXPANSIN_CBD"/>
    <property type="match status" value="1"/>
</dbReference>
<keyword evidence="1" id="KW-0732">Signal</keyword>